<dbReference type="EMBL" id="JFHC01000027">
    <property type="protein sequence ID" value="KDR41492.1"/>
    <property type="molecule type" value="Genomic_DNA"/>
</dbReference>
<proteinExistence type="inferred from homology"/>
<evidence type="ECO:0000313" key="3">
    <source>
        <dbReference type="EMBL" id="KDR41492.1"/>
    </source>
</evidence>
<evidence type="ECO:0000256" key="1">
    <source>
        <dbReference type="ARBA" id="ARBA00009437"/>
    </source>
</evidence>
<dbReference type="GO" id="GO:0006351">
    <property type="term" value="P:DNA-templated transcription"/>
    <property type="evidence" value="ECO:0007669"/>
    <property type="project" value="TreeGrafter"/>
</dbReference>
<comment type="caution">
    <text evidence="3">The sequence shown here is derived from an EMBL/GenBank/DDBJ whole genome shotgun (WGS) entry which is preliminary data.</text>
</comment>
<dbReference type="GO" id="GO:0043565">
    <property type="term" value="F:sequence-specific DNA binding"/>
    <property type="evidence" value="ECO:0007669"/>
    <property type="project" value="TreeGrafter"/>
</dbReference>
<dbReference type="Gene3D" id="3.40.190.290">
    <property type="match status" value="1"/>
</dbReference>
<accession>A0A069PM30</accession>
<dbReference type="GO" id="GO:0003700">
    <property type="term" value="F:DNA-binding transcription factor activity"/>
    <property type="evidence" value="ECO:0007669"/>
    <property type="project" value="TreeGrafter"/>
</dbReference>
<reference evidence="3 4" key="1">
    <citation type="submission" date="2014-03" db="EMBL/GenBank/DDBJ databases">
        <title>Draft Genome Sequences of Four Burkholderia Strains.</title>
        <authorList>
            <person name="Liu X.Y."/>
            <person name="Li C.X."/>
            <person name="Xu J.H."/>
        </authorList>
    </citation>
    <scope>NUCLEOTIDE SEQUENCE [LARGE SCALE GENOMIC DNA]</scope>
    <source>
        <strain evidence="3 4">DSM 50014</strain>
    </source>
</reference>
<dbReference type="SUPFAM" id="SSF53850">
    <property type="entry name" value="Periplasmic binding protein-like II"/>
    <property type="match status" value="1"/>
</dbReference>
<dbReference type="AlphaFoldDB" id="A0A069PM30"/>
<dbReference type="Pfam" id="PF03466">
    <property type="entry name" value="LysR_substrate"/>
    <property type="match status" value="1"/>
</dbReference>
<dbReference type="PANTHER" id="PTHR30537">
    <property type="entry name" value="HTH-TYPE TRANSCRIPTIONAL REGULATOR"/>
    <property type="match status" value="1"/>
</dbReference>
<keyword evidence="4" id="KW-1185">Reference proteome</keyword>
<dbReference type="STRING" id="60547.GCA_000751215_04193"/>
<evidence type="ECO:0000313" key="4">
    <source>
        <dbReference type="Proteomes" id="UP000027466"/>
    </source>
</evidence>
<protein>
    <recommendedName>
        <fullName evidence="2">LysR substrate-binding domain-containing protein</fullName>
    </recommendedName>
</protein>
<dbReference type="InterPro" id="IPR005119">
    <property type="entry name" value="LysR_subst-bd"/>
</dbReference>
<dbReference type="PANTHER" id="PTHR30537:SF5">
    <property type="entry name" value="HTH-TYPE TRANSCRIPTIONAL ACTIVATOR TTDR-RELATED"/>
    <property type="match status" value="1"/>
</dbReference>
<name>A0A069PM30_9BURK</name>
<gene>
    <name evidence="3" type="ORF">BG61_17170</name>
</gene>
<evidence type="ECO:0000259" key="2">
    <source>
        <dbReference type="Pfam" id="PF03466"/>
    </source>
</evidence>
<sequence>MKVDGPLSSNDGSTVLSWALKGRGIAVRSQWETAKHLADGSLVALLGNWAQPNADIHAIYLERHRLSAKLRTFVKFLGERLRQTALPAG</sequence>
<dbReference type="InterPro" id="IPR058163">
    <property type="entry name" value="LysR-type_TF_proteobact-type"/>
</dbReference>
<feature type="domain" description="LysR substrate-binding" evidence="2">
    <location>
        <begin position="4"/>
        <end position="81"/>
    </location>
</feature>
<organism evidence="3 4">
    <name type="scientific">Caballeronia glathei</name>
    <dbReference type="NCBI Taxonomy" id="60547"/>
    <lineage>
        <taxon>Bacteria</taxon>
        <taxon>Pseudomonadati</taxon>
        <taxon>Pseudomonadota</taxon>
        <taxon>Betaproteobacteria</taxon>
        <taxon>Burkholderiales</taxon>
        <taxon>Burkholderiaceae</taxon>
        <taxon>Caballeronia</taxon>
    </lineage>
</organism>
<dbReference type="Proteomes" id="UP000027466">
    <property type="component" value="Unassembled WGS sequence"/>
</dbReference>
<comment type="similarity">
    <text evidence="1">Belongs to the LysR transcriptional regulatory family.</text>
</comment>